<keyword evidence="3" id="KW-0812">Transmembrane</keyword>
<reference evidence="4" key="1">
    <citation type="submission" date="2025-08" db="UniProtKB">
        <authorList>
            <consortium name="Ensembl"/>
        </authorList>
    </citation>
    <scope>IDENTIFICATION</scope>
</reference>
<dbReference type="Gene3D" id="3.20.20.140">
    <property type="entry name" value="Metal-dependent hydrolases"/>
    <property type="match status" value="1"/>
</dbReference>
<protein>
    <submittedName>
        <fullName evidence="4">Uncharacterized protein</fullName>
    </submittedName>
</protein>
<evidence type="ECO:0000313" key="5">
    <source>
        <dbReference type="Proteomes" id="UP000261520"/>
    </source>
</evidence>
<dbReference type="InterPro" id="IPR006329">
    <property type="entry name" value="AMPD"/>
</dbReference>
<evidence type="ECO:0000313" key="4">
    <source>
        <dbReference type="Ensembl" id="ENSPMGP00000002338.1"/>
    </source>
</evidence>
<evidence type="ECO:0000256" key="1">
    <source>
        <dbReference type="ARBA" id="ARBA00006676"/>
    </source>
</evidence>
<dbReference type="STRING" id="409849.ENSPMGP00000002338"/>
<dbReference type="Ensembl" id="ENSPMGT00000002479.1">
    <property type="protein sequence ID" value="ENSPMGP00000002338.1"/>
    <property type="gene ID" value="ENSPMGG00000002069.1"/>
</dbReference>
<feature type="transmembrane region" description="Helical" evidence="3">
    <location>
        <begin position="241"/>
        <end position="261"/>
    </location>
</feature>
<dbReference type="PANTHER" id="PTHR11359">
    <property type="entry name" value="AMP DEAMINASE"/>
    <property type="match status" value="1"/>
</dbReference>
<dbReference type="GO" id="GO:0046033">
    <property type="term" value="P:AMP metabolic process"/>
    <property type="evidence" value="ECO:0007669"/>
    <property type="project" value="TreeGrafter"/>
</dbReference>
<dbReference type="GO" id="GO:0005829">
    <property type="term" value="C:cytosol"/>
    <property type="evidence" value="ECO:0007669"/>
    <property type="project" value="TreeGrafter"/>
</dbReference>
<dbReference type="GO" id="GO:0003876">
    <property type="term" value="F:AMP deaminase activity"/>
    <property type="evidence" value="ECO:0007669"/>
    <property type="project" value="InterPro"/>
</dbReference>
<dbReference type="AlphaFoldDB" id="A0A3B3ZCN8"/>
<dbReference type="SUPFAM" id="SSF51556">
    <property type="entry name" value="Metallo-dependent hydrolases"/>
    <property type="match status" value="1"/>
</dbReference>
<dbReference type="InterPro" id="IPR032466">
    <property type="entry name" value="Metal_Hydrolase"/>
</dbReference>
<evidence type="ECO:0000256" key="3">
    <source>
        <dbReference type="SAM" id="Phobius"/>
    </source>
</evidence>
<evidence type="ECO:0000256" key="2">
    <source>
        <dbReference type="ARBA" id="ARBA00023080"/>
    </source>
</evidence>
<keyword evidence="2" id="KW-0546">Nucleotide metabolism</keyword>
<dbReference type="PANTHER" id="PTHR11359:SF2">
    <property type="entry name" value="AMP DEAMINASE 3"/>
    <property type="match status" value="1"/>
</dbReference>
<comment type="similarity">
    <text evidence="1">Belongs to the metallo-dependent hydrolases superfamily. Adenosine and AMP deaminases family.</text>
</comment>
<proteinExistence type="inferred from homology"/>
<keyword evidence="3" id="KW-1133">Transmembrane helix</keyword>
<sequence length="316" mass="37380">VGAREIRDILLKTYNLIEGEYFAQMIKEVLRELEKSEYQHTEPQVSISGASVQEWDCLAKWFIQNKLNSSNIRWIIQEPRLYDTFRAKELVKNFHKMLENIFLPLSEATIRPHDHKELHVFLKYVSGFDGVDDESRHNHHTFSTRNPKPREWDNGNNLPYSHYIFFMYRNFCTFQFRPHCGEAGSITRFVLFRARSISHGLNLKKREIMIILIIYLFCLAHILIAMSPLSNNSLFLEFSKIFNQIYSCVIAMQSIHVHLLIRNISLGKKYLKKGPEQYETLLEEKLYNKQNNKLNTFKNCSNATVHPERIVKMTYI</sequence>
<organism evidence="4 5">
    <name type="scientific">Periophthalmus magnuspinnatus</name>
    <dbReference type="NCBI Taxonomy" id="409849"/>
    <lineage>
        <taxon>Eukaryota</taxon>
        <taxon>Metazoa</taxon>
        <taxon>Chordata</taxon>
        <taxon>Craniata</taxon>
        <taxon>Vertebrata</taxon>
        <taxon>Euteleostomi</taxon>
        <taxon>Actinopterygii</taxon>
        <taxon>Neopterygii</taxon>
        <taxon>Teleostei</taxon>
        <taxon>Neoteleostei</taxon>
        <taxon>Acanthomorphata</taxon>
        <taxon>Gobiaria</taxon>
        <taxon>Gobiiformes</taxon>
        <taxon>Gobioidei</taxon>
        <taxon>Gobiidae</taxon>
        <taxon>Oxudercinae</taxon>
        <taxon>Periophthalmus</taxon>
    </lineage>
</organism>
<keyword evidence="3" id="KW-0472">Membrane</keyword>
<accession>A0A3B3ZCN8</accession>
<reference evidence="4" key="2">
    <citation type="submission" date="2025-09" db="UniProtKB">
        <authorList>
            <consortium name="Ensembl"/>
        </authorList>
    </citation>
    <scope>IDENTIFICATION</scope>
</reference>
<name>A0A3B3ZCN8_9GOBI</name>
<dbReference type="Gene3D" id="4.10.800.20">
    <property type="match status" value="1"/>
</dbReference>
<keyword evidence="5" id="KW-1185">Reference proteome</keyword>
<feature type="transmembrane region" description="Helical" evidence="3">
    <location>
        <begin position="208"/>
        <end position="229"/>
    </location>
</feature>
<dbReference type="Proteomes" id="UP000261520">
    <property type="component" value="Unplaced"/>
</dbReference>
<dbReference type="Pfam" id="PF19326">
    <property type="entry name" value="AMP_deaminase"/>
    <property type="match status" value="1"/>
</dbReference>
<dbReference type="GO" id="GO:0032264">
    <property type="term" value="P:IMP salvage"/>
    <property type="evidence" value="ECO:0007669"/>
    <property type="project" value="InterPro"/>
</dbReference>